<reference evidence="1 2" key="1">
    <citation type="journal article" date="2014" name="Am. J. Bot.">
        <title>Genome assembly and annotation for red clover (Trifolium pratense; Fabaceae).</title>
        <authorList>
            <person name="Istvanek J."/>
            <person name="Jaros M."/>
            <person name="Krenek A."/>
            <person name="Repkova J."/>
        </authorList>
    </citation>
    <scope>NUCLEOTIDE SEQUENCE [LARGE SCALE GENOMIC DNA]</scope>
    <source>
        <strain evidence="2">cv. Tatra</strain>
        <tissue evidence="1">Young leaves</tissue>
    </source>
</reference>
<comment type="caution">
    <text evidence="1">The sequence shown here is derived from an EMBL/GenBank/DDBJ whole genome shotgun (WGS) entry which is preliminary data.</text>
</comment>
<accession>A0A2K3P9A3</accession>
<name>A0A2K3P9A3_TRIPR</name>
<organism evidence="1 2">
    <name type="scientific">Trifolium pratense</name>
    <name type="common">Red clover</name>
    <dbReference type="NCBI Taxonomy" id="57577"/>
    <lineage>
        <taxon>Eukaryota</taxon>
        <taxon>Viridiplantae</taxon>
        <taxon>Streptophyta</taxon>
        <taxon>Embryophyta</taxon>
        <taxon>Tracheophyta</taxon>
        <taxon>Spermatophyta</taxon>
        <taxon>Magnoliopsida</taxon>
        <taxon>eudicotyledons</taxon>
        <taxon>Gunneridae</taxon>
        <taxon>Pentapetalae</taxon>
        <taxon>rosids</taxon>
        <taxon>fabids</taxon>
        <taxon>Fabales</taxon>
        <taxon>Fabaceae</taxon>
        <taxon>Papilionoideae</taxon>
        <taxon>50 kb inversion clade</taxon>
        <taxon>NPAAA clade</taxon>
        <taxon>Hologalegina</taxon>
        <taxon>IRL clade</taxon>
        <taxon>Trifolieae</taxon>
        <taxon>Trifolium</taxon>
    </lineage>
</organism>
<dbReference type="EMBL" id="ASHM01004855">
    <property type="protein sequence ID" value="PNY11866.1"/>
    <property type="molecule type" value="Genomic_DNA"/>
</dbReference>
<protein>
    <submittedName>
        <fullName evidence="1">Glutamate-gated kainate-type ion channel receptor subunit GluR6</fullName>
    </submittedName>
</protein>
<keyword evidence="1" id="KW-0675">Receptor</keyword>
<reference evidence="1 2" key="2">
    <citation type="journal article" date="2017" name="Front. Plant Sci.">
        <title>Gene Classification and Mining of Molecular Markers Useful in Red Clover (Trifolium pratense) Breeding.</title>
        <authorList>
            <person name="Istvanek J."/>
            <person name="Dluhosova J."/>
            <person name="Dluhos P."/>
            <person name="Patkova L."/>
            <person name="Nedelnik J."/>
            <person name="Repkova J."/>
        </authorList>
    </citation>
    <scope>NUCLEOTIDE SEQUENCE [LARGE SCALE GENOMIC DNA]</scope>
    <source>
        <strain evidence="2">cv. Tatra</strain>
        <tissue evidence="1">Young leaves</tissue>
    </source>
</reference>
<sequence length="98" mass="10493">MLGECQSLLLTISLQDHVSDRLPTKANLISRCILSLAAHHCVSSCGKVESAQHLFLSCSTFGSLWSLVSSWIGSSLVIAQTPSDHFVQFTASAGGFRV</sequence>
<dbReference type="AlphaFoldDB" id="A0A2K3P9A3"/>
<proteinExistence type="predicted"/>
<dbReference type="Proteomes" id="UP000236291">
    <property type="component" value="Unassembled WGS sequence"/>
</dbReference>
<evidence type="ECO:0000313" key="2">
    <source>
        <dbReference type="Proteomes" id="UP000236291"/>
    </source>
</evidence>
<evidence type="ECO:0000313" key="1">
    <source>
        <dbReference type="EMBL" id="PNY11866.1"/>
    </source>
</evidence>
<gene>
    <name evidence="1" type="ORF">L195_g008485</name>
</gene>